<dbReference type="Pfam" id="PF00440">
    <property type="entry name" value="TetR_N"/>
    <property type="match status" value="1"/>
</dbReference>
<accession>A0AB39J7N8</accession>
<dbReference type="EMBL" id="CP162911">
    <property type="protein sequence ID" value="XDL63033.1"/>
    <property type="molecule type" value="Genomic_DNA"/>
</dbReference>
<dbReference type="PANTHER" id="PTHR43479:SF7">
    <property type="entry name" value="TETR-FAMILY TRANSCRIPTIONAL REGULATOR"/>
    <property type="match status" value="1"/>
</dbReference>
<feature type="domain" description="HTH tetR-type" evidence="4">
    <location>
        <begin position="11"/>
        <end position="71"/>
    </location>
</feature>
<evidence type="ECO:0000313" key="5">
    <source>
        <dbReference type="EMBL" id="MBA8917361.1"/>
    </source>
</evidence>
<evidence type="ECO:0000313" key="6">
    <source>
        <dbReference type="EMBL" id="XDL63033.1"/>
    </source>
</evidence>
<dbReference type="InterPro" id="IPR050624">
    <property type="entry name" value="HTH-type_Tx_Regulator"/>
</dbReference>
<evidence type="ECO:0000256" key="3">
    <source>
        <dbReference type="PROSITE-ProRule" id="PRU00335"/>
    </source>
</evidence>
<feature type="DNA-binding region" description="H-T-H motif" evidence="3">
    <location>
        <begin position="34"/>
        <end position="53"/>
    </location>
</feature>
<dbReference type="Proteomes" id="UP000517315">
    <property type="component" value="Unassembled WGS sequence"/>
</dbReference>
<dbReference type="Gene3D" id="1.10.357.10">
    <property type="entry name" value="Tetracycline Repressor, domain 2"/>
    <property type="match status" value="1"/>
</dbReference>
<reference evidence="6" key="2">
    <citation type="submission" date="2024-07" db="EMBL/GenBank/DDBJ databases">
        <authorList>
            <person name="Wang K."/>
            <person name="Liang S."/>
            <person name="Wang S."/>
        </authorList>
    </citation>
    <scope>NUCLEOTIDE SEQUENCE</scope>
    <source>
        <strain evidence="6">KW1</strain>
    </source>
</reference>
<sequence>MIMPKKDPRILRTRQLIVDSFLSLASEKDFNHITVRDITEKATINRATFYAHFDDKFDLLHSTITNTFTDKLKKRLNDHDGFNEKVIANIFLAMCDHHKEISDLCPKGYHSLGTIIESKIKEELQKLIADLMLKGTKNIIELEDKQMVTTLSTMLSWGIYGAAYTWNKDGRLISSEELVTKTLPIFRNGMSQYYF</sequence>
<proteinExistence type="predicted"/>
<evidence type="ECO:0000259" key="4">
    <source>
        <dbReference type="PROSITE" id="PS50977"/>
    </source>
</evidence>
<dbReference type="GO" id="GO:0003677">
    <property type="term" value="F:DNA binding"/>
    <property type="evidence" value="ECO:0007669"/>
    <property type="project" value="UniProtKB-UniRule"/>
</dbReference>
<dbReference type="EMBL" id="JACJIG010000002">
    <property type="protein sequence ID" value="MBA8917361.1"/>
    <property type="molecule type" value="Genomic_DNA"/>
</dbReference>
<dbReference type="RefSeq" id="WP_039167767.1">
    <property type="nucleotide sequence ID" value="NZ_CP162911.1"/>
</dbReference>
<gene>
    <name evidence="6" type="ORF">AB4922_08805</name>
    <name evidence="5" type="ORF">HNP39_001082</name>
</gene>
<evidence type="ECO:0000256" key="1">
    <source>
        <dbReference type="ARBA" id="ARBA00022491"/>
    </source>
</evidence>
<protein>
    <submittedName>
        <fullName evidence="6">TetR/AcrR family transcriptional regulator</fullName>
    </submittedName>
</protein>
<name>A0AB39J7N8_9BACI</name>
<dbReference type="PROSITE" id="PS50977">
    <property type="entry name" value="HTH_TETR_2"/>
    <property type="match status" value="1"/>
</dbReference>
<dbReference type="PANTHER" id="PTHR43479">
    <property type="entry name" value="ACREF/ENVCD OPERON REPRESSOR-RELATED"/>
    <property type="match status" value="1"/>
</dbReference>
<keyword evidence="2 3" id="KW-0238">DNA-binding</keyword>
<organism evidence="6">
    <name type="scientific">Bacillus aerius</name>
    <dbReference type="NCBI Taxonomy" id="293388"/>
    <lineage>
        <taxon>Bacteria</taxon>
        <taxon>Bacillati</taxon>
        <taxon>Bacillota</taxon>
        <taxon>Bacilli</taxon>
        <taxon>Bacillales</taxon>
        <taxon>Bacillaceae</taxon>
        <taxon>Bacillus</taxon>
    </lineage>
</organism>
<evidence type="ECO:0000256" key="2">
    <source>
        <dbReference type="ARBA" id="ARBA00023125"/>
    </source>
</evidence>
<dbReference type="InterPro" id="IPR001647">
    <property type="entry name" value="HTH_TetR"/>
</dbReference>
<keyword evidence="1" id="KW-0678">Repressor</keyword>
<dbReference type="SUPFAM" id="SSF46689">
    <property type="entry name" value="Homeodomain-like"/>
    <property type="match status" value="1"/>
</dbReference>
<reference evidence="5 7" key="1">
    <citation type="submission" date="2020-08" db="EMBL/GenBank/DDBJ databases">
        <title>Functional genomics of gut bacteria from endangered species of beetles.</title>
        <authorList>
            <person name="Carlos-Shanley C."/>
        </authorList>
    </citation>
    <scope>NUCLEOTIDE SEQUENCE [LARGE SCALE GENOMIC DNA]</scope>
    <source>
        <strain evidence="5 7">S00152</strain>
    </source>
</reference>
<dbReference type="InterPro" id="IPR009057">
    <property type="entry name" value="Homeodomain-like_sf"/>
</dbReference>
<dbReference type="AlphaFoldDB" id="A0AB39J7N8"/>
<evidence type="ECO:0000313" key="7">
    <source>
        <dbReference type="Proteomes" id="UP000517315"/>
    </source>
</evidence>
<keyword evidence="7" id="KW-1185">Reference proteome</keyword>